<dbReference type="InterPro" id="IPR006035">
    <property type="entry name" value="Ureohydrolase"/>
</dbReference>
<dbReference type="GO" id="GO:0030145">
    <property type="term" value="F:manganese ion binding"/>
    <property type="evidence" value="ECO:0007669"/>
    <property type="project" value="TreeGrafter"/>
</dbReference>
<keyword evidence="3" id="KW-0464">Manganese</keyword>
<dbReference type="InterPro" id="IPR023696">
    <property type="entry name" value="Ureohydrolase_dom_sf"/>
</dbReference>
<dbReference type="GO" id="GO:0004053">
    <property type="term" value="F:arginase activity"/>
    <property type="evidence" value="ECO:0007669"/>
    <property type="project" value="TreeGrafter"/>
</dbReference>
<evidence type="ECO:0000313" key="5">
    <source>
        <dbReference type="EMBL" id="MBO2990324.1"/>
    </source>
</evidence>
<protein>
    <submittedName>
        <fullName evidence="5">Arginase family protein</fullName>
    </submittedName>
</protein>
<dbReference type="PROSITE" id="PS51409">
    <property type="entry name" value="ARGINASE_2"/>
    <property type="match status" value="1"/>
</dbReference>
<dbReference type="SUPFAM" id="SSF52768">
    <property type="entry name" value="Arginase/deacetylase"/>
    <property type="match status" value="1"/>
</dbReference>
<keyword evidence="1" id="KW-0479">Metal-binding</keyword>
<dbReference type="RefSeq" id="WP_208239228.1">
    <property type="nucleotide sequence ID" value="NZ_BAAAQU010000002.1"/>
</dbReference>
<proteinExistence type="inferred from homology"/>
<accession>A0A939QMB4</accession>
<dbReference type="Gene3D" id="3.40.800.10">
    <property type="entry name" value="Ureohydrolase domain"/>
    <property type="match status" value="1"/>
</dbReference>
<comment type="caution">
    <text evidence="5">The sequence shown here is derived from an EMBL/GenBank/DDBJ whole genome shotgun (WGS) entry which is preliminary data.</text>
</comment>
<evidence type="ECO:0000313" key="6">
    <source>
        <dbReference type="Proteomes" id="UP000668403"/>
    </source>
</evidence>
<comment type="similarity">
    <text evidence="4">Belongs to the arginase family.</text>
</comment>
<dbReference type="Proteomes" id="UP000668403">
    <property type="component" value="Unassembled WGS sequence"/>
</dbReference>
<evidence type="ECO:0000256" key="3">
    <source>
        <dbReference type="ARBA" id="ARBA00023211"/>
    </source>
</evidence>
<keyword evidence="6" id="KW-1185">Reference proteome</keyword>
<gene>
    <name evidence="5" type="ORF">J4H85_10010</name>
</gene>
<dbReference type="AlphaFoldDB" id="A0A939QMB4"/>
<dbReference type="PRINTS" id="PR00116">
    <property type="entry name" value="ARGINASE"/>
</dbReference>
<evidence type="ECO:0000256" key="2">
    <source>
        <dbReference type="ARBA" id="ARBA00022801"/>
    </source>
</evidence>
<evidence type="ECO:0000256" key="4">
    <source>
        <dbReference type="PROSITE-ProRule" id="PRU00742"/>
    </source>
</evidence>
<dbReference type="PANTHER" id="PTHR43782:SF3">
    <property type="entry name" value="ARGINASE"/>
    <property type="match status" value="1"/>
</dbReference>
<organism evidence="5 6">
    <name type="scientific">Leucobacter tardus</name>
    <dbReference type="NCBI Taxonomy" id="501483"/>
    <lineage>
        <taxon>Bacteria</taxon>
        <taxon>Bacillati</taxon>
        <taxon>Actinomycetota</taxon>
        <taxon>Actinomycetes</taxon>
        <taxon>Micrococcales</taxon>
        <taxon>Microbacteriaceae</taxon>
        <taxon>Leucobacter</taxon>
    </lineage>
</organism>
<sequence>MSKPVYLWMPQWQGSPSSRAMQLMDGAQALGEDLPSRARHDVAVPDKAGDALGTPVARLSSVLAARDAALDVLAAVAEPAIIVGGDTSTSLAGLDAAVRAHGDRLAVLWCDADAGLEHPSTSATGAAACMTLRHALGDGIADLAFAHPVSSAAVTLVGARDLDADELAEIEQRGLATIDIGPDGVDGADALAERVSSRLAETGATHVYVHVGLGVIDPAEFSSVHAQLPFGATVTELTAAIRAAVGTLPLCGADITEFAPSSASTAADDQPTVLRILAALTSAM</sequence>
<name>A0A939QMB4_9MICO</name>
<dbReference type="CDD" id="cd09999">
    <property type="entry name" value="Arginase-like_1"/>
    <property type="match status" value="1"/>
</dbReference>
<dbReference type="EMBL" id="JAGFBF010000005">
    <property type="protein sequence ID" value="MBO2990324.1"/>
    <property type="molecule type" value="Genomic_DNA"/>
</dbReference>
<keyword evidence="2" id="KW-0378">Hydrolase</keyword>
<dbReference type="Pfam" id="PF00491">
    <property type="entry name" value="Arginase"/>
    <property type="match status" value="1"/>
</dbReference>
<evidence type="ECO:0000256" key="1">
    <source>
        <dbReference type="ARBA" id="ARBA00022723"/>
    </source>
</evidence>
<dbReference type="GO" id="GO:0005829">
    <property type="term" value="C:cytosol"/>
    <property type="evidence" value="ECO:0007669"/>
    <property type="project" value="TreeGrafter"/>
</dbReference>
<dbReference type="PANTHER" id="PTHR43782">
    <property type="entry name" value="ARGINASE"/>
    <property type="match status" value="1"/>
</dbReference>
<reference evidence="5" key="1">
    <citation type="submission" date="2021-03" db="EMBL/GenBank/DDBJ databases">
        <title>Leucobacter chromiisoli sp. nov., isolated from chromium-containing soil of chemical plant.</title>
        <authorList>
            <person name="Xu Z."/>
        </authorList>
    </citation>
    <scope>NUCLEOTIDE SEQUENCE</scope>
    <source>
        <strain evidence="5">K 70/01</strain>
    </source>
</reference>